<organism evidence="2 3">
    <name type="scientific">Candidatus Nomurabacteria bacterium RIFCSPHIGHO2_02_FULL_42_24</name>
    <dbReference type="NCBI Taxonomy" id="1801757"/>
    <lineage>
        <taxon>Bacteria</taxon>
        <taxon>Candidatus Nomuraibacteriota</taxon>
    </lineage>
</organism>
<dbReference type="EMBL" id="MFUH01000023">
    <property type="protein sequence ID" value="OGI81633.1"/>
    <property type="molecule type" value="Genomic_DNA"/>
</dbReference>
<comment type="caution">
    <text evidence="2">The sequence shown here is derived from an EMBL/GenBank/DDBJ whole genome shotgun (WGS) entry which is preliminary data.</text>
</comment>
<evidence type="ECO:0000313" key="2">
    <source>
        <dbReference type="EMBL" id="OGI81633.1"/>
    </source>
</evidence>
<protein>
    <submittedName>
        <fullName evidence="2">Uncharacterized protein</fullName>
    </submittedName>
</protein>
<evidence type="ECO:0000313" key="3">
    <source>
        <dbReference type="Proteomes" id="UP000179880"/>
    </source>
</evidence>
<reference evidence="2 3" key="1">
    <citation type="journal article" date="2016" name="Nat. Commun.">
        <title>Thousands of microbial genomes shed light on interconnected biogeochemical processes in an aquifer system.</title>
        <authorList>
            <person name="Anantharaman K."/>
            <person name="Brown C.T."/>
            <person name="Hug L.A."/>
            <person name="Sharon I."/>
            <person name="Castelle C.J."/>
            <person name="Probst A.J."/>
            <person name="Thomas B.C."/>
            <person name="Singh A."/>
            <person name="Wilkins M.J."/>
            <person name="Karaoz U."/>
            <person name="Brodie E.L."/>
            <person name="Williams K.H."/>
            <person name="Hubbard S.S."/>
            <person name="Banfield J.F."/>
        </authorList>
    </citation>
    <scope>NUCLEOTIDE SEQUENCE [LARGE SCALE GENOMIC DNA]</scope>
</reference>
<accession>A0A1F6WIC5</accession>
<proteinExistence type="predicted"/>
<evidence type="ECO:0000256" key="1">
    <source>
        <dbReference type="SAM" id="MobiDB-lite"/>
    </source>
</evidence>
<sequence>MRELFPSETPSTFRRAKPARASTRVLSSSEGRQGAGMQYQISSLHSNTKEPGFSHTGGWGGMRGEEFKFIKIKQKY</sequence>
<gene>
    <name evidence="2" type="ORF">A3B93_01615</name>
</gene>
<name>A0A1F6WIC5_9BACT</name>
<feature type="region of interest" description="Disordered" evidence="1">
    <location>
        <begin position="1"/>
        <end position="35"/>
    </location>
</feature>
<dbReference type="AlphaFoldDB" id="A0A1F6WIC5"/>
<dbReference type="Proteomes" id="UP000179880">
    <property type="component" value="Unassembled WGS sequence"/>
</dbReference>